<dbReference type="STRING" id="1198245.SAMN05444858_10492"/>
<evidence type="ECO:0000259" key="3">
    <source>
        <dbReference type="PROSITE" id="PS50977"/>
    </source>
</evidence>
<organism evidence="4 5">
    <name type="scientific">Micromonospora avicenniae</name>
    <dbReference type="NCBI Taxonomy" id="1198245"/>
    <lineage>
        <taxon>Bacteria</taxon>
        <taxon>Bacillati</taxon>
        <taxon>Actinomycetota</taxon>
        <taxon>Actinomycetes</taxon>
        <taxon>Micromonosporales</taxon>
        <taxon>Micromonosporaceae</taxon>
        <taxon>Micromonospora</taxon>
    </lineage>
</organism>
<dbReference type="GO" id="GO:0003700">
    <property type="term" value="F:DNA-binding transcription factor activity"/>
    <property type="evidence" value="ECO:0007669"/>
    <property type="project" value="TreeGrafter"/>
</dbReference>
<evidence type="ECO:0000313" key="5">
    <source>
        <dbReference type="Proteomes" id="UP000186004"/>
    </source>
</evidence>
<dbReference type="InterPro" id="IPR001647">
    <property type="entry name" value="HTH_TetR"/>
</dbReference>
<dbReference type="OrthoDB" id="5177743at2"/>
<dbReference type="AlphaFoldDB" id="A0A1N6VFL7"/>
<proteinExistence type="predicted"/>
<feature type="domain" description="HTH tetR-type" evidence="3">
    <location>
        <begin position="9"/>
        <end position="69"/>
    </location>
</feature>
<dbReference type="EMBL" id="FTNF01000004">
    <property type="protein sequence ID" value="SIQ76446.1"/>
    <property type="molecule type" value="Genomic_DNA"/>
</dbReference>
<dbReference type="PANTHER" id="PTHR30055:SF209">
    <property type="entry name" value="POSSIBLE TRANSCRIPTIONAL REGULATORY PROTEIN (PROBABLY TETR-FAMILY)"/>
    <property type="match status" value="1"/>
</dbReference>
<dbReference type="InterPro" id="IPR050109">
    <property type="entry name" value="HTH-type_TetR-like_transc_reg"/>
</dbReference>
<keyword evidence="1 2" id="KW-0238">DNA-binding</keyword>
<evidence type="ECO:0000313" key="4">
    <source>
        <dbReference type="EMBL" id="SIQ76446.1"/>
    </source>
</evidence>
<protein>
    <submittedName>
        <fullName evidence="4">Transcriptional regulator, TetR family</fullName>
    </submittedName>
</protein>
<dbReference type="PROSITE" id="PS50977">
    <property type="entry name" value="HTH_TETR_2"/>
    <property type="match status" value="1"/>
</dbReference>
<dbReference type="Proteomes" id="UP000186004">
    <property type="component" value="Unassembled WGS sequence"/>
</dbReference>
<dbReference type="RefSeq" id="WP_076469486.1">
    <property type="nucleotide sequence ID" value="NZ_FTNF01000004.1"/>
</dbReference>
<dbReference type="GO" id="GO:0000976">
    <property type="term" value="F:transcription cis-regulatory region binding"/>
    <property type="evidence" value="ECO:0007669"/>
    <property type="project" value="TreeGrafter"/>
</dbReference>
<feature type="DNA-binding region" description="H-T-H motif" evidence="2">
    <location>
        <begin position="32"/>
        <end position="51"/>
    </location>
</feature>
<name>A0A1N6VFL7_9ACTN</name>
<keyword evidence="5" id="KW-1185">Reference proteome</keyword>
<dbReference type="PANTHER" id="PTHR30055">
    <property type="entry name" value="HTH-TYPE TRANSCRIPTIONAL REGULATOR RUTR"/>
    <property type="match status" value="1"/>
</dbReference>
<accession>A0A1N6VFL7</accession>
<dbReference type="Gene3D" id="1.10.357.10">
    <property type="entry name" value="Tetracycline Repressor, domain 2"/>
    <property type="match status" value="1"/>
</dbReference>
<dbReference type="InterPro" id="IPR009057">
    <property type="entry name" value="Homeodomain-like_sf"/>
</dbReference>
<evidence type="ECO:0000256" key="2">
    <source>
        <dbReference type="PROSITE-ProRule" id="PRU00335"/>
    </source>
</evidence>
<gene>
    <name evidence="4" type="ORF">SAMN05444858_10492</name>
</gene>
<reference evidence="4 5" key="1">
    <citation type="submission" date="2017-01" db="EMBL/GenBank/DDBJ databases">
        <authorList>
            <person name="Mah S.A."/>
            <person name="Swanson W.J."/>
            <person name="Moy G.W."/>
            <person name="Vacquier V.D."/>
        </authorList>
    </citation>
    <scope>NUCLEOTIDE SEQUENCE [LARGE SCALE GENOMIC DNA]</scope>
    <source>
        <strain evidence="4 5">DSM 45758</strain>
    </source>
</reference>
<sequence>MSDATRAPSGRREELLESAYRYALRCGLADLSLRPLATAIGSSPRVLLFLFGSKDGLIRELLARARREELALLDQVRSDPEGGDPTTVVRAIWRWLVAPAHRPLLTLWLEAYARSLVDPRGPWAGFARQTVDDWLTVLAGSPDHEDTADARAERTLTLAVLRGVLLDLLATGDVDRTTAAVERHLNLVDAVVPGPAGSGPR</sequence>
<dbReference type="SUPFAM" id="SSF46689">
    <property type="entry name" value="Homeodomain-like"/>
    <property type="match status" value="1"/>
</dbReference>
<evidence type="ECO:0000256" key="1">
    <source>
        <dbReference type="ARBA" id="ARBA00023125"/>
    </source>
</evidence>